<evidence type="ECO:0000313" key="3">
    <source>
        <dbReference type="Proteomes" id="UP000481360"/>
    </source>
</evidence>
<dbReference type="EMBL" id="JAAMPJ010000001">
    <property type="protein sequence ID" value="NGY57811.1"/>
    <property type="molecule type" value="Genomic_DNA"/>
</dbReference>
<proteinExistence type="predicted"/>
<accession>A0A7C9RLA7</accession>
<reference evidence="2 3" key="1">
    <citation type="submission" date="2020-03" db="EMBL/GenBank/DDBJ databases">
        <title>Isolation and identification of active actinomycetes.</title>
        <authorList>
            <person name="Sun X."/>
        </authorList>
    </citation>
    <scope>NUCLEOTIDE SEQUENCE [LARGE SCALE GENOMIC DNA]</scope>
    <source>
        <strain evidence="2 3">NEAU-D13</strain>
    </source>
</reference>
<evidence type="ECO:0000313" key="2">
    <source>
        <dbReference type="EMBL" id="NGY57811.1"/>
    </source>
</evidence>
<keyword evidence="3" id="KW-1185">Reference proteome</keyword>
<feature type="region of interest" description="Disordered" evidence="1">
    <location>
        <begin position="1"/>
        <end position="76"/>
    </location>
</feature>
<protein>
    <submittedName>
        <fullName evidence="2">Uncharacterized protein</fullName>
    </submittedName>
</protein>
<gene>
    <name evidence="2" type="ORF">G7043_02570</name>
</gene>
<organism evidence="2 3">
    <name type="scientific">Lentzea alba</name>
    <dbReference type="NCBI Taxonomy" id="2714351"/>
    <lineage>
        <taxon>Bacteria</taxon>
        <taxon>Bacillati</taxon>
        <taxon>Actinomycetota</taxon>
        <taxon>Actinomycetes</taxon>
        <taxon>Pseudonocardiales</taxon>
        <taxon>Pseudonocardiaceae</taxon>
        <taxon>Lentzea</taxon>
    </lineage>
</organism>
<dbReference type="Proteomes" id="UP000481360">
    <property type="component" value="Unassembled WGS sequence"/>
</dbReference>
<sequence>MTGQREGFIGDILDKVKDLVTDDEPRDPKPKEDDPILVPQCCGPMPPGHPLVGLPVEHDANCPNHPDNLADDEKAS</sequence>
<dbReference type="RefSeq" id="WP_166043438.1">
    <property type="nucleotide sequence ID" value="NZ_JAAMPJ010000001.1"/>
</dbReference>
<name>A0A7C9RLA7_9PSEU</name>
<dbReference type="AlphaFoldDB" id="A0A7C9RLA7"/>
<comment type="caution">
    <text evidence="2">The sequence shown here is derived from an EMBL/GenBank/DDBJ whole genome shotgun (WGS) entry which is preliminary data.</text>
</comment>
<evidence type="ECO:0000256" key="1">
    <source>
        <dbReference type="SAM" id="MobiDB-lite"/>
    </source>
</evidence>